<organism evidence="1 2">
    <name type="scientific">Macaca nemestrina</name>
    <name type="common">Pig-tailed macaque</name>
    <dbReference type="NCBI Taxonomy" id="9545"/>
    <lineage>
        <taxon>Eukaryota</taxon>
        <taxon>Metazoa</taxon>
        <taxon>Chordata</taxon>
        <taxon>Craniata</taxon>
        <taxon>Vertebrata</taxon>
        <taxon>Euteleostomi</taxon>
        <taxon>Mammalia</taxon>
        <taxon>Eutheria</taxon>
        <taxon>Euarchontoglires</taxon>
        <taxon>Primates</taxon>
        <taxon>Haplorrhini</taxon>
        <taxon>Catarrhini</taxon>
        <taxon>Cercopithecidae</taxon>
        <taxon>Cercopithecinae</taxon>
        <taxon>Macaca</taxon>
    </lineage>
</organism>
<dbReference type="AlphaFoldDB" id="A0A2K6DKC6"/>
<sequence length="51" mass="5662">MNIVKKVSDHVASLVFAMGTLRANVWTSVRNTQRCCSHCPCFLLSTSPLTH</sequence>
<keyword evidence="2" id="KW-1185">Reference proteome</keyword>
<evidence type="ECO:0000313" key="1">
    <source>
        <dbReference type="Ensembl" id="ENSMNEP00000036382.1"/>
    </source>
</evidence>
<evidence type="ECO:0000313" key="2">
    <source>
        <dbReference type="Proteomes" id="UP000233120"/>
    </source>
</evidence>
<dbReference type="Bgee" id="ENSMNEG00000041324">
    <property type="expression patterns" value="Expressed in cerebellum and 10 other cell types or tissues"/>
</dbReference>
<reference evidence="1" key="2">
    <citation type="submission" date="2025-09" db="UniProtKB">
        <authorList>
            <consortium name="Ensembl"/>
        </authorList>
    </citation>
    <scope>IDENTIFICATION</scope>
</reference>
<proteinExistence type="predicted"/>
<reference evidence="1" key="1">
    <citation type="submission" date="2025-08" db="UniProtKB">
        <authorList>
            <consortium name="Ensembl"/>
        </authorList>
    </citation>
    <scope>IDENTIFICATION</scope>
</reference>
<protein>
    <submittedName>
        <fullName evidence="1">Uncharacterized protein</fullName>
    </submittedName>
</protein>
<accession>A0A2K6DKC6</accession>
<dbReference type="OMA" id="RANVWTS"/>
<dbReference type="Ensembl" id="ENSMNET00000060846.1">
    <property type="protein sequence ID" value="ENSMNEP00000036382.1"/>
    <property type="gene ID" value="ENSMNEG00000041324.1"/>
</dbReference>
<name>A0A2K6DKC6_MACNE</name>
<dbReference type="Proteomes" id="UP000233120">
    <property type="component" value="Unassembled WGS sequence"/>
</dbReference>